<dbReference type="SUPFAM" id="SSF53756">
    <property type="entry name" value="UDP-Glycosyltransferase/glycogen phosphorylase"/>
    <property type="match status" value="1"/>
</dbReference>
<reference evidence="3" key="1">
    <citation type="journal article" date="2019" name="Int. J. Syst. Evol. Microbiol.">
        <title>The Global Catalogue of Microorganisms (GCM) 10K type strain sequencing project: providing services to taxonomists for standard genome sequencing and annotation.</title>
        <authorList>
            <consortium name="The Broad Institute Genomics Platform"/>
            <consortium name="The Broad Institute Genome Sequencing Center for Infectious Disease"/>
            <person name="Wu L."/>
            <person name="Ma J."/>
        </authorList>
    </citation>
    <scope>NUCLEOTIDE SEQUENCE [LARGE SCALE GENOMIC DNA]</scope>
    <source>
        <strain evidence="3">CCUG 61485</strain>
    </source>
</reference>
<protein>
    <submittedName>
        <fullName evidence="2">Glycosyltransferase</fullName>
        <ecNumber evidence="2">2.4.-.-</ecNumber>
    </submittedName>
</protein>
<dbReference type="PANTHER" id="PTHR46401">
    <property type="entry name" value="GLYCOSYLTRANSFERASE WBBK-RELATED"/>
    <property type="match status" value="1"/>
</dbReference>
<comment type="caution">
    <text evidence="2">The sequence shown here is derived from an EMBL/GenBank/DDBJ whole genome shotgun (WGS) entry which is preliminary data.</text>
</comment>
<gene>
    <name evidence="2" type="ORF">ACFQ39_14520</name>
</gene>
<dbReference type="Proteomes" id="UP001597201">
    <property type="component" value="Unassembled WGS sequence"/>
</dbReference>
<accession>A0ABW3Y712</accession>
<dbReference type="RefSeq" id="WP_377180271.1">
    <property type="nucleotide sequence ID" value="NZ_JBHTMY010000004.1"/>
</dbReference>
<dbReference type="GO" id="GO:0016757">
    <property type="term" value="F:glycosyltransferase activity"/>
    <property type="evidence" value="ECO:0007669"/>
    <property type="project" value="UniProtKB-KW"/>
</dbReference>
<proteinExistence type="predicted"/>
<dbReference type="EC" id="2.4.-.-" evidence="2"/>
<evidence type="ECO:0000313" key="3">
    <source>
        <dbReference type="Proteomes" id="UP001597201"/>
    </source>
</evidence>
<keyword evidence="3" id="KW-1185">Reference proteome</keyword>
<dbReference type="PANTHER" id="PTHR46401:SF2">
    <property type="entry name" value="GLYCOSYLTRANSFERASE WBBK-RELATED"/>
    <property type="match status" value="1"/>
</dbReference>
<keyword evidence="1 2" id="KW-0808">Transferase</keyword>
<dbReference type="Pfam" id="PF13692">
    <property type="entry name" value="Glyco_trans_1_4"/>
    <property type="match status" value="1"/>
</dbReference>
<sequence length="393" mass="45078">MNKKVLFITYENPFTKNTGDSIYSANIIEALFDLKANVDIVYFDSNASIPEIDSENKLKFNDTKLVRHTSKNITWFVLSNKPGMYVNRYSTAFLDQLELLLRNQKYDAIFVNHLKMVFTLPVLTKYAKNTKLNYISHNVEYLLSKNLFENSVHFFNKIINWQDSIKIGSLEKRIIPLFDNVTAICEHDRNYFLKKYKAINVEIIRPLGPALSALDKKINSKKINYVILAGSFIWGPKIENLLSLLNAKNFKELGQNNIVLKVVGRASQELVNKINSKYNGVEMTGDVLEMRPYYDEAKIAVIPEKLGGGFKLKVVEAASYQTAIFAINGAIKTCDFKPSKHYIEKNTFEELISEIIKVQQTPEILEKMIGDSSEIVQKYFTKQNIIKSLKKII</sequence>
<dbReference type="Gene3D" id="3.40.50.2000">
    <property type="entry name" value="Glycogen Phosphorylase B"/>
    <property type="match status" value="2"/>
</dbReference>
<evidence type="ECO:0000313" key="2">
    <source>
        <dbReference type="EMBL" id="MFD1316837.1"/>
    </source>
</evidence>
<name>A0ABW3Y712_9FLAO</name>
<dbReference type="EMBL" id="JBHTMY010000004">
    <property type="protein sequence ID" value="MFD1316837.1"/>
    <property type="molecule type" value="Genomic_DNA"/>
</dbReference>
<organism evidence="2 3">
    <name type="scientific">Namhaeicola litoreus</name>
    <dbReference type="NCBI Taxonomy" id="1052145"/>
    <lineage>
        <taxon>Bacteria</taxon>
        <taxon>Pseudomonadati</taxon>
        <taxon>Bacteroidota</taxon>
        <taxon>Flavobacteriia</taxon>
        <taxon>Flavobacteriales</taxon>
        <taxon>Flavobacteriaceae</taxon>
        <taxon>Namhaeicola</taxon>
    </lineage>
</organism>
<evidence type="ECO:0000256" key="1">
    <source>
        <dbReference type="ARBA" id="ARBA00022679"/>
    </source>
</evidence>
<keyword evidence="2" id="KW-0328">Glycosyltransferase</keyword>